<dbReference type="RefSeq" id="WP_186959955.1">
    <property type="nucleotide sequence ID" value="NZ_JACOOI010000015.1"/>
</dbReference>
<dbReference type="SUPFAM" id="SSF47598">
    <property type="entry name" value="Ribbon-helix-helix"/>
    <property type="match status" value="1"/>
</dbReference>
<organism evidence="1 2">
    <name type="scientific">Parabacteroides segnis</name>
    <dbReference type="NCBI Taxonomy" id="2763058"/>
    <lineage>
        <taxon>Bacteria</taxon>
        <taxon>Pseudomonadati</taxon>
        <taxon>Bacteroidota</taxon>
        <taxon>Bacteroidia</taxon>
        <taxon>Bacteroidales</taxon>
        <taxon>Tannerellaceae</taxon>
        <taxon>Parabacteroides</taxon>
    </lineage>
</organism>
<proteinExistence type="predicted"/>
<dbReference type="EMBL" id="JACOOI010000015">
    <property type="protein sequence ID" value="MBC5644000.1"/>
    <property type="molecule type" value="Genomic_DNA"/>
</dbReference>
<name>A0ABR7E2K2_9BACT</name>
<accession>A0ABR7E2K2</accession>
<dbReference type="Proteomes" id="UP000644010">
    <property type="component" value="Unassembled WGS sequence"/>
</dbReference>
<sequence>METRLTLKLNESVIEKAKEYAKTHNISLSKMVEQYLSSIVAKSDVSPKEIELTPLVKELSGVIKIPADYDYKKDYIDYLEKKYQ</sequence>
<evidence type="ECO:0008006" key="3">
    <source>
        <dbReference type="Google" id="ProtNLM"/>
    </source>
</evidence>
<protein>
    <recommendedName>
        <fullName evidence="3">Antitoxin</fullName>
    </recommendedName>
</protein>
<evidence type="ECO:0000313" key="1">
    <source>
        <dbReference type="EMBL" id="MBC5644000.1"/>
    </source>
</evidence>
<reference evidence="1 2" key="1">
    <citation type="submission" date="2020-08" db="EMBL/GenBank/DDBJ databases">
        <title>Genome public.</title>
        <authorList>
            <person name="Liu C."/>
            <person name="Sun Q."/>
        </authorList>
    </citation>
    <scope>NUCLEOTIDE SEQUENCE [LARGE SCALE GENOMIC DNA]</scope>
    <source>
        <strain evidence="1 2">BX2</strain>
    </source>
</reference>
<evidence type="ECO:0000313" key="2">
    <source>
        <dbReference type="Proteomes" id="UP000644010"/>
    </source>
</evidence>
<keyword evidence="2" id="KW-1185">Reference proteome</keyword>
<dbReference type="InterPro" id="IPR010985">
    <property type="entry name" value="Ribbon_hlx_hlx"/>
</dbReference>
<gene>
    <name evidence="1" type="ORF">H8S77_14035</name>
</gene>
<dbReference type="Pfam" id="PF19891">
    <property type="entry name" value="DUF6364"/>
    <property type="match status" value="1"/>
</dbReference>
<dbReference type="InterPro" id="IPR045944">
    <property type="entry name" value="DUF6364"/>
</dbReference>
<comment type="caution">
    <text evidence="1">The sequence shown here is derived from an EMBL/GenBank/DDBJ whole genome shotgun (WGS) entry which is preliminary data.</text>
</comment>